<reference evidence="1" key="1">
    <citation type="submission" date="2020-06" db="EMBL/GenBank/DDBJ databases">
        <authorList>
            <person name="Li T."/>
            <person name="Hu X."/>
            <person name="Zhang T."/>
            <person name="Song X."/>
            <person name="Zhang H."/>
            <person name="Dai N."/>
            <person name="Sheng W."/>
            <person name="Hou X."/>
            <person name="Wei L."/>
        </authorList>
    </citation>
    <scope>NUCLEOTIDE SEQUENCE</scope>
    <source>
        <strain evidence="1">G02</strain>
        <tissue evidence="1">Leaf</tissue>
    </source>
</reference>
<dbReference type="EMBL" id="JACGWJ010000020">
    <property type="protein sequence ID" value="KAL0339650.1"/>
    <property type="molecule type" value="Genomic_DNA"/>
</dbReference>
<evidence type="ECO:0000313" key="1">
    <source>
        <dbReference type="EMBL" id="KAL0339650.1"/>
    </source>
</evidence>
<dbReference type="PANTHER" id="PTHR11439">
    <property type="entry name" value="GAG-POL-RELATED RETROTRANSPOSON"/>
    <property type="match status" value="1"/>
</dbReference>
<gene>
    <name evidence="1" type="ORF">Sradi_4481800</name>
</gene>
<evidence type="ECO:0008006" key="2">
    <source>
        <dbReference type="Google" id="ProtNLM"/>
    </source>
</evidence>
<accession>A0AAW2N7Z7</accession>
<comment type="caution">
    <text evidence="1">The sequence shown here is derived from an EMBL/GenBank/DDBJ whole genome shotgun (WGS) entry which is preliminary data.</text>
</comment>
<reference evidence="1" key="2">
    <citation type="journal article" date="2024" name="Plant">
        <title>Genomic evolution and insights into agronomic trait innovations of Sesamum species.</title>
        <authorList>
            <person name="Miao H."/>
            <person name="Wang L."/>
            <person name="Qu L."/>
            <person name="Liu H."/>
            <person name="Sun Y."/>
            <person name="Le M."/>
            <person name="Wang Q."/>
            <person name="Wei S."/>
            <person name="Zheng Y."/>
            <person name="Lin W."/>
            <person name="Duan Y."/>
            <person name="Cao H."/>
            <person name="Xiong S."/>
            <person name="Wang X."/>
            <person name="Wei L."/>
            <person name="Li C."/>
            <person name="Ma Q."/>
            <person name="Ju M."/>
            <person name="Zhao R."/>
            <person name="Li G."/>
            <person name="Mu C."/>
            <person name="Tian Q."/>
            <person name="Mei H."/>
            <person name="Zhang T."/>
            <person name="Gao T."/>
            <person name="Zhang H."/>
        </authorList>
    </citation>
    <scope>NUCLEOTIDE SEQUENCE</scope>
    <source>
        <strain evidence="1">G02</strain>
    </source>
</reference>
<proteinExistence type="predicted"/>
<dbReference type="PANTHER" id="PTHR11439:SF470">
    <property type="entry name" value="CYSTEINE-RICH RLK (RECEPTOR-LIKE PROTEIN KINASE) 8"/>
    <property type="match status" value="1"/>
</dbReference>
<sequence length="169" mass="19045">MTCSPSKILVLPNISWAWRLPADLGIVVTQTKYILDIVHDVGMEHARPDNTPLPTGLTFSAHVRDPKVYRRLVGRFFYLGFTRPDISHGAQQLSQFVQAPCQQHLDDALHLVRYLKGFPSKGPFFLPMFPIVFNLLISLRRIFQVLPSIPCFRENSSATNDAAFAINPG</sequence>
<dbReference type="AlphaFoldDB" id="A0AAW2N7Z7"/>
<protein>
    <recommendedName>
        <fullName evidence="2">Mitochondrial protein</fullName>
    </recommendedName>
</protein>
<organism evidence="1">
    <name type="scientific">Sesamum radiatum</name>
    <name type="common">Black benniseed</name>
    <dbReference type="NCBI Taxonomy" id="300843"/>
    <lineage>
        <taxon>Eukaryota</taxon>
        <taxon>Viridiplantae</taxon>
        <taxon>Streptophyta</taxon>
        <taxon>Embryophyta</taxon>
        <taxon>Tracheophyta</taxon>
        <taxon>Spermatophyta</taxon>
        <taxon>Magnoliopsida</taxon>
        <taxon>eudicotyledons</taxon>
        <taxon>Gunneridae</taxon>
        <taxon>Pentapetalae</taxon>
        <taxon>asterids</taxon>
        <taxon>lamiids</taxon>
        <taxon>Lamiales</taxon>
        <taxon>Pedaliaceae</taxon>
        <taxon>Sesamum</taxon>
    </lineage>
</organism>
<name>A0AAW2N7Z7_SESRA</name>